<keyword evidence="1 4" id="KW-0808">Transferase</keyword>
<comment type="caution">
    <text evidence="4">The sequence shown here is derived from an EMBL/GenBank/DDBJ whole genome shotgun (WGS) entry which is preliminary data.</text>
</comment>
<dbReference type="EMBL" id="JBHTEF010000001">
    <property type="protein sequence ID" value="MFC7581944.1"/>
    <property type="molecule type" value="Genomic_DNA"/>
</dbReference>
<dbReference type="PANTHER" id="PTHR43877">
    <property type="entry name" value="AMINOALKYLPHOSPHONATE N-ACETYLTRANSFERASE-RELATED-RELATED"/>
    <property type="match status" value="1"/>
</dbReference>
<dbReference type="Pfam" id="PF00583">
    <property type="entry name" value="Acetyltransf_1"/>
    <property type="match status" value="1"/>
</dbReference>
<feature type="domain" description="N-acetyltransferase" evidence="3">
    <location>
        <begin position="7"/>
        <end position="152"/>
    </location>
</feature>
<dbReference type="GO" id="GO:0016746">
    <property type="term" value="F:acyltransferase activity"/>
    <property type="evidence" value="ECO:0007669"/>
    <property type="project" value="UniProtKB-KW"/>
</dbReference>
<gene>
    <name evidence="4" type="ORF">ACFQWG_12135</name>
</gene>
<dbReference type="SUPFAM" id="SSF55729">
    <property type="entry name" value="Acyl-CoA N-acyltransferases (Nat)"/>
    <property type="match status" value="1"/>
</dbReference>
<evidence type="ECO:0000313" key="4">
    <source>
        <dbReference type="EMBL" id="MFC7581944.1"/>
    </source>
</evidence>
<keyword evidence="5" id="KW-1185">Reference proteome</keyword>
<evidence type="ECO:0000259" key="3">
    <source>
        <dbReference type="PROSITE" id="PS51186"/>
    </source>
</evidence>
<dbReference type="InterPro" id="IPR000182">
    <property type="entry name" value="GNAT_dom"/>
</dbReference>
<reference evidence="5" key="1">
    <citation type="journal article" date="2019" name="Int. J. Syst. Evol. Microbiol.">
        <title>The Global Catalogue of Microorganisms (GCM) 10K type strain sequencing project: providing services to taxonomists for standard genome sequencing and annotation.</title>
        <authorList>
            <consortium name="The Broad Institute Genomics Platform"/>
            <consortium name="The Broad Institute Genome Sequencing Center for Infectious Disease"/>
            <person name="Wu L."/>
            <person name="Ma J."/>
        </authorList>
    </citation>
    <scope>NUCLEOTIDE SEQUENCE [LARGE SCALE GENOMIC DNA]</scope>
    <source>
        <strain evidence="5">CCUG 56698</strain>
    </source>
</reference>
<name>A0ABW2SPY5_9ACTO</name>
<evidence type="ECO:0000256" key="1">
    <source>
        <dbReference type="ARBA" id="ARBA00022679"/>
    </source>
</evidence>
<dbReference type="Proteomes" id="UP001596527">
    <property type="component" value="Unassembled WGS sequence"/>
</dbReference>
<evidence type="ECO:0000313" key="5">
    <source>
        <dbReference type="Proteomes" id="UP001596527"/>
    </source>
</evidence>
<organism evidence="4 5">
    <name type="scientific">Schaalia naturae</name>
    <dbReference type="NCBI Taxonomy" id="635203"/>
    <lineage>
        <taxon>Bacteria</taxon>
        <taxon>Bacillati</taxon>
        <taxon>Actinomycetota</taxon>
        <taxon>Actinomycetes</taxon>
        <taxon>Actinomycetales</taxon>
        <taxon>Actinomycetaceae</taxon>
        <taxon>Schaalia</taxon>
    </lineage>
</organism>
<dbReference type="RefSeq" id="WP_380975672.1">
    <property type="nucleotide sequence ID" value="NZ_JBHTEF010000001.1"/>
</dbReference>
<keyword evidence="2 4" id="KW-0012">Acyltransferase</keyword>
<sequence>MDRGGAALIRPATRADRDQLGALHRAAYAVLSGDLYGDRDAAWEQGFFAARLAHPVDIEVAVASGTVIGAVYVEQRADEVRVESLEVLPARQRRGVGSALLGRVLGRAGERGAPVSLRVHRGNPRARWLYERLGFQVVREDGSHFEMRWSASRGL</sequence>
<dbReference type="Gene3D" id="3.40.630.30">
    <property type="match status" value="1"/>
</dbReference>
<dbReference type="CDD" id="cd04301">
    <property type="entry name" value="NAT_SF"/>
    <property type="match status" value="1"/>
</dbReference>
<dbReference type="PROSITE" id="PS51186">
    <property type="entry name" value="GNAT"/>
    <property type="match status" value="1"/>
</dbReference>
<dbReference type="EC" id="2.3.-.-" evidence="4"/>
<proteinExistence type="predicted"/>
<evidence type="ECO:0000256" key="2">
    <source>
        <dbReference type="ARBA" id="ARBA00023315"/>
    </source>
</evidence>
<protein>
    <submittedName>
        <fullName evidence="4">GNAT family N-acetyltransferase</fullName>
        <ecNumber evidence="4">2.3.-.-</ecNumber>
    </submittedName>
</protein>
<dbReference type="InterPro" id="IPR016181">
    <property type="entry name" value="Acyl_CoA_acyltransferase"/>
</dbReference>
<dbReference type="InterPro" id="IPR050832">
    <property type="entry name" value="Bact_Acetyltransf"/>
</dbReference>
<accession>A0ABW2SPY5</accession>